<comment type="caution">
    <text evidence="8">The sequence shown here is derived from an EMBL/GenBank/DDBJ whole genome shotgun (WGS) entry which is preliminary data.</text>
</comment>
<dbReference type="RefSeq" id="WP_380149134.1">
    <property type="nucleotide sequence ID" value="NZ_JBHUOR010000140.1"/>
</dbReference>
<protein>
    <submittedName>
        <fullName evidence="8">MDR family MFS transporter</fullName>
    </submittedName>
</protein>
<dbReference type="EMBL" id="JBHUOR010000140">
    <property type="protein sequence ID" value="MFD2870506.1"/>
    <property type="molecule type" value="Genomic_DNA"/>
</dbReference>
<organism evidence="8 9">
    <name type="scientific">Kurthia populi</name>
    <dbReference type="NCBI Taxonomy" id="1562132"/>
    <lineage>
        <taxon>Bacteria</taxon>
        <taxon>Bacillati</taxon>
        <taxon>Bacillota</taxon>
        <taxon>Bacilli</taxon>
        <taxon>Bacillales</taxon>
        <taxon>Caryophanaceae</taxon>
        <taxon>Kurthia</taxon>
    </lineage>
</organism>
<feature type="transmembrane region" description="Helical" evidence="6">
    <location>
        <begin position="42"/>
        <end position="61"/>
    </location>
</feature>
<name>A0ABW5Y5M5_9BACL</name>
<dbReference type="CDD" id="cd17502">
    <property type="entry name" value="MFS_Azr1_MDR_like"/>
    <property type="match status" value="1"/>
</dbReference>
<feature type="transmembrane region" description="Helical" evidence="6">
    <location>
        <begin position="160"/>
        <end position="180"/>
    </location>
</feature>
<proteinExistence type="predicted"/>
<dbReference type="Proteomes" id="UP001597568">
    <property type="component" value="Unassembled WGS sequence"/>
</dbReference>
<evidence type="ECO:0000259" key="7">
    <source>
        <dbReference type="PROSITE" id="PS50850"/>
    </source>
</evidence>
<feature type="transmembrane region" description="Helical" evidence="6">
    <location>
        <begin position="326"/>
        <end position="345"/>
    </location>
</feature>
<feature type="transmembrane region" description="Helical" evidence="6">
    <location>
        <begin position="73"/>
        <end position="98"/>
    </location>
</feature>
<feature type="transmembrane region" description="Helical" evidence="6">
    <location>
        <begin position="351"/>
        <end position="374"/>
    </location>
</feature>
<accession>A0ABW5Y5M5</accession>
<evidence type="ECO:0000313" key="8">
    <source>
        <dbReference type="EMBL" id="MFD2870506.1"/>
    </source>
</evidence>
<dbReference type="PANTHER" id="PTHR23501">
    <property type="entry name" value="MAJOR FACILITATOR SUPERFAMILY"/>
    <property type="match status" value="1"/>
</dbReference>
<keyword evidence="9" id="KW-1185">Reference proteome</keyword>
<dbReference type="PROSITE" id="PS50850">
    <property type="entry name" value="MFS"/>
    <property type="match status" value="1"/>
</dbReference>
<feature type="transmembrane region" description="Helical" evidence="6">
    <location>
        <begin position="224"/>
        <end position="242"/>
    </location>
</feature>
<feature type="transmembrane region" description="Helical" evidence="6">
    <location>
        <begin position="192"/>
        <end position="212"/>
    </location>
</feature>
<feature type="domain" description="Major facilitator superfamily (MFS) profile" evidence="7">
    <location>
        <begin position="7"/>
        <end position="457"/>
    </location>
</feature>
<dbReference type="Gene3D" id="1.20.1720.10">
    <property type="entry name" value="Multidrug resistance protein D"/>
    <property type="match status" value="1"/>
</dbReference>
<keyword evidence="4 6" id="KW-1133">Transmembrane helix</keyword>
<evidence type="ECO:0000256" key="3">
    <source>
        <dbReference type="ARBA" id="ARBA00022692"/>
    </source>
</evidence>
<comment type="subcellular location">
    <subcellularLocation>
        <location evidence="1">Cell membrane</location>
        <topology evidence="1">Multi-pass membrane protein</topology>
    </subcellularLocation>
</comment>
<evidence type="ECO:0000256" key="6">
    <source>
        <dbReference type="SAM" id="Phobius"/>
    </source>
</evidence>
<dbReference type="PANTHER" id="PTHR23501:SF191">
    <property type="entry name" value="VACUOLAR BASIC AMINO ACID TRANSPORTER 4"/>
    <property type="match status" value="1"/>
</dbReference>
<dbReference type="Gene3D" id="1.20.1250.20">
    <property type="entry name" value="MFS general substrate transporter like domains"/>
    <property type="match status" value="1"/>
</dbReference>
<reference evidence="9" key="1">
    <citation type="journal article" date="2019" name="Int. J. Syst. Evol. Microbiol.">
        <title>The Global Catalogue of Microorganisms (GCM) 10K type strain sequencing project: providing services to taxonomists for standard genome sequencing and annotation.</title>
        <authorList>
            <consortium name="The Broad Institute Genomics Platform"/>
            <consortium name="The Broad Institute Genome Sequencing Center for Infectious Disease"/>
            <person name="Wu L."/>
            <person name="Ma J."/>
        </authorList>
    </citation>
    <scope>NUCLEOTIDE SEQUENCE [LARGE SCALE GENOMIC DNA]</scope>
    <source>
        <strain evidence="9">KCTC 33522</strain>
    </source>
</reference>
<dbReference type="Pfam" id="PF07690">
    <property type="entry name" value="MFS_1"/>
    <property type="match status" value="1"/>
</dbReference>
<feature type="transmembrane region" description="Helical" evidence="6">
    <location>
        <begin position="433"/>
        <end position="452"/>
    </location>
</feature>
<dbReference type="InterPro" id="IPR036259">
    <property type="entry name" value="MFS_trans_sf"/>
</dbReference>
<evidence type="ECO:0000256" key="1">
    <source>
        <dbReference type="ARBA" id="ARBA00004651"/>
    </source>
</evidence>
<sequence length="459" mass="48851">MSSLNYVFLAILLATALAAIEGTIVATAIPSITADLNGVELISWIYSAYLLTSAIAAILFGKLADLFGRKKMIIIGITLFAVGSLLCGISQSMVMLIICRAIQGVGAGSILPITLTMVSELFETEKARARGQSYISMVWGVAGVVGPLIGGFLIDSLSWHYIFLLNVPFAIGSIYFIARYYEEQLVVTKHKIDYVGAVLFAVAILCLMYAIITGSNSGEWWTTTQIVCYSIVFICLAAFIAVELRVSEPLIPLQLFKNRRLMTINALSFCTMAIVIGMSAYVPLYAQNVLGKNATVAGLMLTPLSIMWTLGAMGIGVFIGKIANKYFIVSGTVFLIIGTLMMAQLTAHTSAIFIIGATALTGLGMGCIAPLLIITLQKTVSKEHVGLATGLNSFTNTFSQSLGAAIYGVIFNVVTVTTVAATSANMFATGIQAVYVGTLVFAVIALLLALTIKKEAVTQ</sequence>
<keyword evidence="3 6" id="KW-0812">Transmembrane</keyword>
<evidence type="ECO:0000256" key="2">
    <source>
        <dbReference type="ARBA" id="ARBA00022448"/>
    </source>
</evidence>
<feature type="transmembrane region" description="Helical" evidence="6">
    <location>
        <begin position="104"/>
        <end position="122"/>
    </location>
</feature>
<evidence type="ECO:0000256" key="4">
    <source>
        <dbReference type="ARBA" id="ARBA00022989"/>
    </source>
</evidence>
<feature type="transmembrane region" description="Helical" evidence="6">
    <location>
        <begin position="134"/>
        <end position="154"/>
    </location>
</feature>
<evidence type="ECO:0000256" key="5">
    <source>
        <dbReference type="ARBA" id="ARBA00023136"/>
    </source>
</evidence>
<keyword evidence="2" id="KW-0813">Transport</keyword>
<evidence type="ECO:0000313" key="9">
    <source>
        <dbReference type="Proteomes" id="UP001597568"/>
    </source>
</evidence>
<dbReference type="SUPFAM" id="SSF103473">
    <property type="entry name" value="MFS general substrate transporter"/>
    <property type="match status" value="1"/>
</dbReference>
<feature type="transmembrane region" description="Helical" evidence="6">
    <location>
        <begin position="404"/>
        <end position="427"/>
    </location>
</feature>
<dbReference type="PRINTS" id="PR01036">
    <property type="entry name" value="TCRTETB"/>
</dbReference>
<keyword evidence="5 6" id="KW-0472">Membrane</keyword>
<feature type="transmembrane region" description="Helical" evidence="6">
    <location>
        <begin position="263"/>
        <end position="284"/>
    </location>
</feature>
<dbReference type="InterPro" id="IPR020846">
    <property type="entry name" value="MFS_dom"/>
</dbReference>
<gene>
    <name evidence="8" type="ORF">ACFSY7_18580</name>
</gene>
<dbReference type="InterPro" id="IPR011701">
    <property type="entry name" value="MFS"/>
</dbReference>
<feature type="transmembrane region" description="Helical" evidence="6">
    <location>
        <begin position="296"/>
        <end position="319"/>
    </location>
</feature>